<gene>
    <name evidence="3" type="ORF">SNE40_016645</name>
</gene>
<organism evidence="3 4">
    <name type="scientific">Patella caerulea</name>
    <name type="common">Rayed Mediterranean limpet</name>
    <dbReference type="NCBI Taxonomy" id="87958"/>
    <lineage>
        <taxon>Eukaryota</taxon>
        <taxon>Metazoa</taxon>
        <taxon>Spiralia</taxon>
        <taxon>Lophotrochozoa</taxon>
        <taxon>Mollusca</taxon>
        <taxon>Gastropoda</taxon>
        <taxon>Patellogastropoda</taxon>
        <taxon>Patelloidea</taxon>
        <taxon>Patellidae</taxon>
        <taxon>Patella</taxon>
    </lineage>
</organism>
<evidence type="ECO:0000313" key="3">
    <source>
        <dbReference type="EMBL" id="KAK6173129.1"/>
    </source>
</evidence>
<keyword evidence="1" id="KW-0472">Membrane</keyword>
<feature type="domain" description="Methyltransferase type 11" evidence="2">
    <location>
        <begin position="46"/>
        <end position="74"/>
    </location>
</feature>
<sequence>MAVQDFEVKTIFFYYLFPVIALLLLLRVLKYLKPRLLACGCNAIETFVLCSVRNTEKVLQEVKRVLKPGGKFFFMDHVAAEHSSSLRWFQNRLNPLWKAAADDCHINREIASTINKIGFSSVEVNQFNLNTFIVLIKPSIYGTSVK</sequence>
<dbReference type="InterPro" id="IPR013216">
    <property type="entry name" value="Methyltransf_11"/>
</dbReference>
<dbReference type="InterPro" id="IPR029063">
    <property type="entry name" value="SAM-dependent_MTases_sf"/>
</dbReference>
<comment type="caution">
    <text evidence="3">The sequence shown here is derived from an EMBL/GenBank/DDBJ whole genome shotgun (WGS) entry which is preliminary data.</text>
</comment>
<dbReference type="AlphaFoldDB" id="A0AAN8PCK0"/>
<dbReference type="GO" id="GO:0008757">
    <property type="term" value="F:S-adenosylmethionine-dependent methyltransferase activity"/>
    <property type="evidence" value="ECO:0007669"/>
    <property type="project" value="InterPro"/>
</dbReference>
<keyword evidence="1" id="KW-0812">Transmembrane</keyword>
<dbReference type="Proteomes" id="UP001347796">
    <property type="component" value="Unassembled WGS sequence"/>
</dbReference>
<accession>A0AAN8PCK0</accession>
<name>A0AAN8PCK0_PATCE</name>
<dbReference type="SUPFAM" id="SSF53335">
    <property type="entry name" value="S-adenosyl-L-methionine-dependent methyltransferases"/>
    <property type="match status" value="1"/>
</dbReference>
<dbReference type="Gene3D" id="3.40.50.150">
    <property type="entry name" value="Vaccinia Virus protein VP39"/>
    <property type="match status" value="1"/>
</dbReference>
<dbReference type="Pfam" id="PF08241">
    <property type="entry name" value="Methyltransf_11"/>
    <property type="match status" value="1"/>
</dbReference>
<dbReference type="InterPro" id="IPR052356">
    <property type="entry name" value="Thiol_S-MT"/>
</dbReference>
<feature type="transmembrane region" description="Helical" evidence="1">
    <location>
        <begin position="12"/>
        <end position="29"/>
    </location>
</feature>
<protein>
    <recommendedName>
        <fullName evidence="2">Methyltransferase type 11 domain-containing protein</fullName>
    </recommendedName>
</protein>
<keyword evidence="1" id="KW-1133">Transmembrane helix</keyword>
<dbReference type="EMBL" id="JAZGQO010000011">
    <property type="protein sequence ID" value="KAK6173129.1"/>
    <property type="molecule type" value="Genomic_DNA"/>
</dbReference>
<evidence type="ECO:0000259" key="2">
    <source>
        <dbReference type="Pfam" id="PF08241"/>
    </source>
</evidence>
<dbReference type="PANTHER" id="PTHR45036">
    <property type="entry name" value="METHYLTRANSFERASE LIKE 7B"/>
    <property type="match status" value="1"/>
</dbReference>
<keyword evidence="4" id="KW-1185">Reference proteome</keyword>
<evidence type="ECO:0000313" key="4">
    <source>
        <dbReference type="Proteomes" id="UP001347796"/>
    </source>
</evidence>
<evidence type="ECO:0000256" key="1">
    <source>
        <dbReference type="SAM" id="Phobius"/>
    </source>
</evidence>
<dbReference type="PANTHER" id="PTHR45036:SF1">
    <property type="entry name" value="METHYLTRANSFERASE LIKE 7A"/>
    <property type="match status" value="1"/>
</dbReference>
<proteinExistence type="predicted"/>
<reference evidence="3 4" key="1">
    <citation type="submission" date="2024-01" db="EMBL/GenBank/DDBJ databases">
        <title>The genome of the rayed Mediterranean limpet Patella caerulea (Linnaeus, 1758).</title>
        <authorList>
            <person name="Anh-Thu Weber A."/>
            <person name="Halstead-Nussloch G."/>
        </authorList>
    </citation>
    <scope>NUCLEOTIDE SEQUENCE [LARGE SCALE GENOMIC DNA]</scope>
    <source>
        <strain evidence="3">AATW-2023a</strain>
        <tissue evidence="3">Whole specimen</tissue>
    </source>
</reference>